<name>A0A9W4WIW9_9PEZI</name>
<dbReference type="Gene3D" id="3.30.70.1990">
    <property type="match status" value="1"/>
</dbReference>
<evidence type="ECO:0000313" key="3">
    <source>
        <dbReference type="Proteomes" id="UP001152533"/>
    </source>
</evidence>
<dbReference type="Gene3D" id="3.50.50.60">
    <property type="entry name" value="FAD/NAD(P)-binding domain"/>
    <property type="match status" value="1"/>
</dbReference>
<gene>
    <name evidence="2" type="ORF">CGXH109_LOCUS57156</name>
</gene>
<evidence type="ECO:0000256" key="1">
    <source>
        <dbReference type="SAM" id="SignalP"/>
    </source>
</evidence>
<feature type="non-terminal residue" evidence="2">
    <location>
        <position position="493"/>
    </location>
</feature>
<dbReference type="PANTHER" id="PTHR42923">
    <property type="entry name" value="PROTOPORPHYRINOGEN OXIDASE"/>
    <property type="match status" value="1"/>
</dbReference>
<dbReference type="PANTHER" id="PTHR42923:SF26">
    <property type="entry name" value="FMN REDUCTASE LOT6, PUTATIVE (AFU_ORTHOLOGUE AFUA_7G06600)-RELATED"/>
    <property type="match status" value="1"/>
</dbReference>
<evidence type="ECO:0000313" key="2">
    <source>
        <dbReference type="EMBL" id="CAI0646651.1"/>
    </source>
</evidence>
<keyword evidence="1" id="KW-0732">Signal</keyword>
<sequence length="493" mass="53355">HIQQRAVRTWRFLVDIHTNKMRSGLTLVATLLLQGTLGAPTCSTQTISRDVVVVGGGAAGAHAAVWLRDHNQTVVVVEKASQLGGHTASYYDPVSNKLINVGVQAWMEYKDTFDFVHRMNVSTSGSMQFTTLDYKYVDFRTGEPTDFAAPASDDIYPALQRYLDVVLQYEDMVLPGFDNFPEPDAIPEDLLMPFVDFVEKYNLEAAVPQIWDSTAQGIGNTMDVPTLFVVQASGIPMVRALLGTGAAAVPASGRLYDLYEAVEEFLGDNVLYSSTVSSSSRTEDGVSLEVTGADGKSTCIEAKRLLVAFEPTAESMAPFNLDETESKVFDKFGFATVYAGILQHPSLQLSTAYSNRLPETGSSNNTVFPTSSQVGRIDYLGGTQNLFQFTAVGTESDTSESMKTLIGQSIDTMIEAGTIPASNGSLSFAAFANHGKMHPRVTADDLRAGFIQKQVGLQGHLSTWYTGAAFSAGFSTVVWEYNNVLLPSLVASL</sequence>
<dbReference type="Gene3D" id="1.10.405.20">
    <property type="match status" value="1"/>
</dbReference>
<feature type="chain" id="PRO_5040816788" description="FAD dependent oxidoreductase" evidence="1">
    <location>
        <begin position="39"/>
        <end position="493"/>
    </location>
</feature>
<feature type="signal peptide" evidence="1">
    <location>
        <begin position="1"/>
        <end position="38"/>
    </location>
</feature>
<protein>
    <recommendedName>
        <fullName evidence="4">FAD dependent oxidoreductase</fullName>
    </recommendedName>
</protein>
<dbReference type="InterPro" id="IPR036188">
    <property type="entry name" value="FAD/NAD-bd_sf"/>
</dbReference>
<accession>A0A9W4WIW9</accession>
<comment type="caution">
    <text evidence="2">The sequence shown here is derived from an EMBL/GenBank/DDBJ whole genome shotgun (WGS) entry which is preliminary data.</text>
</comment>
<dbReference type="Proteomes" id="UP001152533">
    <property type="component" value="Unassembled WGS sequence"/>
</dbReference>
<proteinExistence type="predicted"/>
<dbReference type="EMBL" id="CAMGZC010000349">
    <property type="protein sequence ID" value="CAI0646651.1"/>
    <property type="molecule type" value="Genomic_DNA"/>
</dbReference>
<dbReference type="SUPFAM" id="SSF51905">
    <property type="entry name" value="FAD/NAD(P)-binding domain"/>
    <property type="match status" value="1"/>
</dbReference>
<evidence type="ECO:0008006" key="4">
    <source>
        <dbReference type="Google" id="ProtNLM"/>
    </source>
</evidence>
<keyword evidence="3" id="KW-1185">Reference proteome</keyword>
<dbReference type="GO" id="GO:0016491">
    <property type="term" value="F:oxidoreductase activity"/>
    <property type="evidence" value="ECO:0007669"/>
    <property type="project" value="TreeGrafter"/>
</dbReference>
<dbReference type="InterPro" id="IPR050464">
    <property type="entry name" value="Zeta_carotene_desat/Oxidored"/>
</dbReference>
<organism evidence="2 3">
    <name type="scientific">Colletotrichum noveboracense</name>
    <dbReference type="NCBI Taxonomy" id="2664923"/>
    <lineage>
        <taxon>Eukaryota</taxon>
        <taxon>Fungi</taxon>
        <taxon>Dikarya</taxon>
        <taxon>Ascomycota</taxon>
        <taxon>Pezizomycotina</taxon>
        <taxon>Sordariomycetes</taxon>
        <taxon>Hypocreomycetidae</taxon>
        <taxon>Glomerellales</taxon>
        <taxon>Glomerellaceae</taxon>
        <taxon>Colletotrichum</taxon>
        <taxon>Colletotrichum gloeosporioides species complex</taxon>
    </lineage>
</organism>
<dbReference type="Pfam" id="PF13450">
    <property type="entry name" value="NAD_binding_8"/>
    <property type="match status" value="1"/>
</dbReference>
<reference evidence="2" key="1">
    <citation type="submission" date="2022-08" db="EMBL/GenBank/DDBJ databases">
        <authorList>
            <person name="Giroux E."/>
            <person name="Giroux E."/>
        </authorList>
    </citation>
    <scope>NUCLEOTIDE SEQUENCE</scope>
    <source>
        <strain evidence="2">H1091258</strain>
    </source>
</reference>
<dbReference type="AlphaFoldDB" id="A0A9W4WIW9"/>